<dbReference type="EMBL" id="KZ107839">
    <property type="protein sequence ID" value="OSS52902.1"/>
    <property type="molecule type" value="Genomic_DNA"/>
</dbReference>
<feature type="region of interest" description="Disordered" evidence="1">
    <location>
        <begin position="1"/>
        <end position="24"/>
    </location>
</feature>
<protein>
    <submittedName>
        <fullName evidence="2">Uncharacterized protein</fullName>
    </submittedName>
</protein>
<reference evidence="2 3" key="1">
    <citation type="journal article" date="2017" name="Genome Announc.">
        <title>Genome sequence of the saprophytic ascomycete Epicoccum nigrum ICMP 19927 strain isolated from New Zealand.</title>
        <authorList>
            <person name="Fokin M."/>
            <person name="Fleetwood D."/>
            <person name="Weir B.S."/>
            <person name="Villas-Boas S.G."/>
        </authorList>
    </citation>
    <scope>NUCLEOTIDE SEQUENCE [LARGE SCALE GENOMIC DNA]</scope>
    <source>
        <strain evidence="2 3">ICMP 19927</strain>
    </source>
</reference>
<feature type="compositionally biased region" description="Basic and acidic residues" evidence="1">
    <location>
        <begin position="1"/>
        <end position="10"/>
    </location>
</feature>
<keyword evidence="3" id="KW-1185">Reference proteome</keyword>
<feature type="compositionally biased region" description="Polar residues" evidence="1">
    <location>
        <begin position="11"/>
        <end position="24"/>
    </location>
</feature>
<dbReference type="AlphaFoldDB" id="A0A1Y2MA61"/>
<dbReference type="InParanoid" id="A0A1Y2MA61"/>
<evidence type="ECO:0000313" key="3">
    <source>
        <dbReference type="Proteomes" id="UP000193240"/>
    </source>
</evidence>
<proteinExistence type="predicted"/>
<sequence length="120" mass="13455">MEIVDSDTKQMDGSNHNLQQQQTKQEVRLEVVLPSSTYKNVVRKRHGVVAGCSKIKIAHLHASSYDMPHKTLPFEVRRTKLSLSMFSMGAKDLASHLGGIRFDRIEVSAGLLRSISHQNT</sequence>
<gene>
    <name evidence="2" type="ORF">B5807_02313</name>
</gene>
<name>A0A1Y2MA61_EPING</name>
<evidence type="ECO:0000313" key="2">
    <source>
        <dbReference type="EMBL" id="OSS52902.1"/>
    </source>
</evidence>
<organism evidence="2 3">
    <name type="scientific">Epicoccum nigrum</name>
    <name type="common">Soil fungus</name>
    <name type="synonym">Epicoccum purpurascens</name>
    <dbReference type="NCBI Taxonomy" id="105696"/>
    <lineage>
        <taxon>Eukaryota</taxon>
        <taxon>Fungi</taxon>
        <taxon>Dikarya</taxon>
        <taxon>Ascomycota</taxon>
        <taxon>Pezizomycotina</taxon>
        <taxon>Dothideomycetes</taxon>
        <taxon>Pleosporomycetidae</taxon>
        <taxon>Pleosporales</taxon>
        <taxon>Pleosporineae</taxon>
        <taxon>Didymellaceae</taxon>
        <taxon>Epicoccum</taxon>
    </lineage>
</organism>
<evidence type="ECO:0000256" key="1">
    <source>
        <dbReference type="SAM" id="MobiDB-lite"/>
    </source>
</evidence>
<accession>A0A1Y2MA61</accession>
<dbReference type="Proteomes" id="UP000193240">
    <property type="component" value="Unassembled WGS sequence"/>
</dbReference>